<gene>
    <name evidence="1" type="ORF">JYB87_08345</name>
</gene>
<name>A0ABX7QWH8_9GAMM</name>
<proteinExistence type="predicted"/>
<sequence>MKALNECRTLPASASEHDYRWKSSLRIVELVIHCLADLSSLSVTTLLDVVAQVVLCKSFDARPCCINAYLNVSAWGLIQPPNFLTFSSNSPFQATRFLA</sequence>
<organism evidence="1 2">
    <name type="scientific">Shewanella avicenniae</name>
    <dbReference type="NCBI Taxonomy" id="2814294"/>
    <lineage>
        <taxon>Bacteria</taxon>
        <taxon>Pseudomonadati</taxon>
        <taxon>Pseudomonadota</taxon>
        <taxon>Gammaproteobacteria</taxon>
        <taxon>Alteromonadales</taxon>
        <taxon>Shewanellaceae</taxon>
        <taxon>Shewanella</taxon>
    </lineage>
</organism>
<protein>
    <submittedName>
        <fullName evidence="1">Uncharacterized protein</fullName>
    </submittedName>
</protein>
<evidence type="ECO:0000313" key="1">
    <source>
        <dbReference type="EMBL" id="QSX35188.1"/>
    </source>
</evidence>
<keyword evidence="2" id="KW-1185">Reference proteome</keyword>
<evidence type="ECO:0000313" key="2">
    <source>
        <dbReference type="Proteomes" id="UP000662770"/>
    </source>
</evidence>
<accession>A0ABX7QWH8</accession>
<dbReference type="Proteomes" id="UP000662770">
    <property type="component" value="Chromosome"/>
</dbReference>
<dbReference type="RefSeq" id="WP_207356382.1">
    <property type="nucleotide sequence ID" value="NZ_CP071503.1"/>
</dbReference>
<reference evidence="1 2" key="1">
    <citation type="submission" date="2021-03" db="EMBL/GenBank/DDBJ databases">
        <title>Novel species identification of genus Shewanella.</title>
        <authorList>
            <person name="Liu G."/>
            <person name="Zhang Q."/>
        </authorList>
    </citation>
    <scope>NUCLEOTIDE SEQUENCE [LARGE SCALE GENOMIC DNA]</scope>
    <source>
        <strain evidence="1 2">FJAT-51800</strain>
    </source>
</reference>
<dbReference type="EMBL" id="CP071503">
    <property type="protein sequence ID" value="QSX35188.1"/>
    <property type="molecule type" value="Genomic_DNA"/>
</dbReference>